<dbReference type="InterPro" id="IPR000297">
    <property type="entry name" value="PPIase_PpiC"/>
</dbReference>
<keyword evidence="7 11" id="KW-0472">Membrane</keyword>
<evidence type="ECO:0000256" key="10">
    <source>
        <dbReference type="ARBA" id="ARBA00023288"/>
    </source>
</evidence>
<evidence type="ECO:0000313" key="15">
    <source>
        <dbReference type="EMBL" id="MYL32367.1"/>
    </source>
</evidence>
<dbReference type="Proteomes" id="UP000468638">
    <property type="component" value="Unassembled WGS sequence"/>
</dbReference>
<sequence length="291" mass="32896">MKKLTLATTFAASVLALTACSQSQSDQSELVVESKNGNITKEQFYEELKDRYGDQVLHEMIVKEVLNDDFEVTKEEVEQELERYKSQYGDQFDQALQQMGFQNEEDFKTVLEYSLLQQKAATAKVEVSDEDIQQRYERMKTELQASHIIVDSEEKAKEVAKKVKEGNKSFAELAKEYSTGPSASKGGDLGTFGPGKMDPAFEDAAYALEEGEVSDPVQSSFGWHIIKVSDKKETDVKPLDEMRDQIKSELQKQQVNNADAKTSIDQIIKDANVDIKIKEFKDIFDNKESAQ</sequence>
<dbReference type="GO" id="GO:0015031">
    <property type="term" value="P:protein transport"/>
    <property type="evidence" value="ECO:0007669"/>
    <property type="project" value="InterPro"/>
</dbReference>
<feature type="chain" id="PRO_5026075345" description="Foldase protein PrsA" evidence="13">
    <location>
        <begin position="22"/>
        <end position="291"/>
    </location>
</feature>
<keyword evidence="4 11" id="KW-1003">Cell membrane</keyword>
<comment type="caution">
    <text evidence="15">The sequence shown here is derived from an EMBL/GenBank/DDBJ whole genome shotgun (WGS) entry which is preliminary data.</text>
</comment>
<comment type="subcellular location">
    <subcellularLocation>
        <location evidence="2 11">Cell membrane</location>
        <topology evidence="2 11">Lipid-anchor</topology>
    </subcellularLocation>
</comment>
<evidence type="ECO:0000256" key="13">
    <source>
        <dbReference type="SAM" id="SignalP"/>
    </source>
</evidence>
<dbReference type="RefSeq" id="WP_160847662.1">
    <property type="nucleotide sequence ID" value="NZ_WMEQ01000001.1"/>
</dbReference>
<evidence type="ECO:0000256" key="4">
    <source>
        <dbReference type="ARBA" id="ARBA00022475"/>
    </source>
</evidence>
<dbReference type="Gene3D" id="3.10.50.40">
    <property type="match status" value="1"/>
</dbReference>
<keyword evidence="9 11" id="KW-0413">Isomerase</keyword>
<accession>A0A6I4ZVK8</accession>
<evidence type="ECO:0000256" key="6">
    <source>
        <dbReference type="ARBA" id="ARBA00023110"/>
    </source>
</evidence>
<dbReference type="InterPro" id="IPR023058">
    <property type="entry name" value="PPIase_PpiC_CS"/>
</dbReference>
<evidence type="ECO:0000256" key="3">
    <source>
        <dbReference type="ARBA" id="ARBA00006071"/>
    </source>
</evidence>
<dbReference type="PANTHER" id="PTHR47245:SF1">
    <property type="entry name" value="FOLDASE PROTEIN PRSA"/>
    <property type="match status" value="1"/>
</dbReference>
<evidence type="ECO:0000259" key="14">
    <source>
        <dbReference type="PROSITE" id="PS50198"/>
    </source>
</evidence>
<evidence type="ECO:0000256" key="12">
    <source>
        <dbReference type="SAM" id="Coils"/>
    </source>
</evidence>
<evidence type="ECO:0000313" key="16">
    <source>
        <dbReference type="Proteomes" id="UP000468638"/>
    </source>
</evidence>
<comment type="function">
    <text evidence="11">Plays a major role in protein secretion by helping the post-translocational extracellular folding of several secreted proteins.</text>
</comment>
<dbReference type="OrthoDB" id="14196at2"/>
<feature type="coiled-coil region" evidence="12">
    <location>
        <begin position="63"/>
        <end position="94"/>
    </location>
</feature>
<evidence type="ECO:0000256" key="9">
    <source>
        <dbReference type="ARBA" id="ARBA00023235"/>
    </source>
</evidence>
<dbReference type="GO" id="GO:0005886">
    <property type="term" value="C:plasma membrane"/>
    <property type="evidence" value="ECO:0007669"/>
    <property type="project" value="UniProtKB-SubCell"/>
</dbReference>
<comment type="similarity">
    <text evidence="3 11">Belongs to the PrsA family.</text>
</comment>
<dbReference type="InterPro" id="IPR023059">
    <property type="entry name" value="Foldase_PrsA"/>
</dbReference>
<evidence type="ECO:0000256" key="11">
    <source>
        <dbReference type="HAMAP-Rule" id="MF_01145"/>
    </source>
</evidence>
<keyword evidence="6 11" id="KW-0697">Rotamase</keyword>
<evidence type="ECO:0000256" key="8">
    <source>
        <dbReference type="ARBA" id="ARBA00023139"/>
    </source>
</evidence>
<dbReference type="InterPro" id="IPR037041">
    <property type="entry name" value="Trigger_fac_C_sf"/>
</dbReference>
<evidence type="ECO:0000256" key="7">
    <source>
        <dbReference type="ARBA" id="ARBA00023136"/>
    </source>
</evidence>
<dbReference type="EMBL" id="WMEQ01000001">
    <property type="protein sequence ID" value="MYL32367.1"/>
    <property type="molecule type" value="Genomic_DNA"/>
</dbReference>
<evidence type="ECO:0000256" key="5">
    <source>
        <dbReference type="ARBA" id="ARBA00022729"/>
    </source>
</evidence>
<dbReference type="HAMAP" id="MF_01145">
    <property type="entry name" value="Foldase_PrsA"/>
    <property type="match status" value="1"/>
</dbReference>
<dbReference type="AlphaFoldDB" id="A0A6I4ZVK8"/>
<dbReference type="PANTHER" id="PTHR47245">
    <property type="entry name" value="PEPTIDYLPROLYL ISOMERASE"/>
    <property type="match status" value="1"/>
</dbReference>
<dbReference type="GO" id="GO:0006457">
    <property type="term" value="P:protein folding"/>
    <property type="evidence" value="ECO:0007669"/>
    <property type="project" value="UniProtKB-UniRule"/>
</dbReference>
<name>A0A6I4ZVK8_9BACI</name>
<dbReference type="InterPro" id="IPR046357">
    <property type="entry name" value="PPIase_dom_sf"/>
</dbReference>
<reference evidence="15 16" key="1">
    <citation type="submission" date="2019-11" db="EMBL/GenBank/DDBJ databases">
        <title>Genome sequences of 17 halophilic strains isolated from different environments.</title>
        <authorList>
            <person name="Furrow R.E."/>
        </authorList>
    </citation>
    <scope>NUCLEOTIDE SEQUENCE [LARGE SCALE GENOMIC DNA]</scope>
    <source>
        <strain evidence="15 16">22514_16_FS</strain>
    </source>
</reference>
<dbReference type="PROSITE" id="PS51257">
    <property type="entry name" value="PROKAR_LIPOPROTEIN"/>
    <property type="match status" value="1"/>
</dbReference>
<dbReference type="PROSITE" id="PS01096">
    <property type="entry name" value="PPIC_PPIASE_1"/>
    <property type="match status" value="1"/>
</dbReference>
<dbReference type="GO" id="GO:0003755">
    <property type="term" value="F:peptidyl-prolyl cis-trans isomerase activity"/>
    <property type="evidence" value="ECO:0007669"/>
    <property type="project" value="UniProtKB-UniRule"/>
</dbReference>
<organism evidence="15 16">
    <name type="scientific">Pontibacillus yanchengensis</name>
    <dbReference type="NCBI Taxonomy" id="462910"/>
    <lineage>
        <taxon>Bacteria</taxon>
        <taxon>Bacillati</taxon>
        <taxon>Bacillota</taxon>
        <taxon>Bacilli</taxon>
        <taxon>Bacillales</taxon>
        <taxon>Bacillaceae</taxon>
        <taxon>Pontibacillus</taxon>
    </lineage>
</organism>
<dbReference type="PROSITE" id="PS50198">
    <property type="entry name" value="PPIC_PPIASE_2"/>
    <property type="match status" value="1"/>
</dbReference>
<evidence type="ECO:0000256" key="2">
    <source>
        <dbReference type="ARBA" id="ARBA00004193"/>
    </source>
</evidence>
<dbReference type="SUPFAM" id="SSF54534">
    <property type="entry name" value="FKBP-like"/>
    <property type="match status" value="1"/>
</dbReference>
<gene>
    <name evidence="11" type="primary">prsA</name>
    <name evidence="15" type="ORF">GLW05_01940</name>
</gene>
<proteinExistence type="inferred from homology"/>
<feature type="signal peptide" evidence="13">
    <location>
        <begin position="1"/>
        <end position="21"/>
    </location>
</feature>
<dbReference type="InterPro" id="IPR050245">
    <property type="entry name" value="PrsA_foldase"/>
</dbReference>
<protein>
    <recommendedName>
        <fullName evidence="11">Foldase protein PrsA</fullName>
        <ecNumber evidence="11">5.2.1.8</ecNumber>
    </recommendedName>
</protein>
<keyword evidence="10 11" id="KW-0449">Lipoprotein</keyword>
<keyword evidence="12" id="KW-0175">Coiled coil</keyword>
<dbReference type="Pfam" id="PF00639">
    <property type="entry name" value="Rotamase"/>
    <property type="match status" value="1"/>
</dbReference>
<feature type="domain" description="PpiC" evidence="14">
    <location>
        <begin position="140"/>
        <end position="230"/>
    </location>
</feature>
<dbReference type="Gene3D" id="1.10.3120.10">
    <property type="entry name" value="Trigger factor, C-terminal domain"/>
    <property type="match status" value="1"/>
</dbReference>
<dbReference type="EC" id="5.2.1.8" evidence="11"/>
<keyword evidence="5 11" id="KW-0732">Signal</keyword>
<evidence type="ECO:0000256" key="1">
    <source>
        <dbReference type="ARBA" id="ARBA00000971"/>
    </source>
</evidence>
<dbReference type="InterPro" id="IPR027304">
    <property type="entry name" value="Trigger_fact/SurA_dom_sf"/>
</dbReference>
<comment type="catalytic activity">
    <reaction evidence="1 11">
        <text>[protein]-peptidylproline (omega=180) = [protein]-peptidylproline (omega=0)</text>
        <dbReference type="Rhea" id="RHEA:16237"/>
        <dbReference type="Rhea" id="RHEA-COMP:10747"/>
        <dbReference type="Rhea" id="RHEA-COMP:10748"/>
        <dbReference type="ChEBI" id="CHEBI:83833"/>
        <dbReference type="ChEBI" id="CHEBI:83834"/>
        <dbReference type="EC" id="5.2.1.8"/>
    </reaction>
</comment>
<dbReference type="SUPFAM" id="SSF109998">
    <property type="entry name" value="Triger factor/SurA peptide-binding domain-like"/>
    <property type="match status" value="1"/>
</dbReference>
<keyword evidence="8 11" id="KW-0564">Palmitate</keyword>